<evidence type="ECO:0000313" key="2">
    <source>
        <dbReference type="Proteomes" id="UP000076858"/>
    </source>
</evidence>
<evidence type="ECO:0000313" key="1">
    <source>
        <dbReference type="EMBL" id="KZS10699.1"/>
    </source>
</evidence>
<organism evidence="1 2">
    <name type="scientific">Daphnia magna</name>
    <dbReference type="NCBI Taxonomy" id="35525"/>
    <lineage>
        <taxon>Eukaryota</taxon>
        <taxon>Metazoa</taxon>
        <taxon>Ecdysozoa</taxon>
        <taxon>Arthropoda</taxon>
        <taxon>Crustacea</taxon>
        <taxon>Branchiopoda</taxon>
        <taxon>Diplostraca</taxon>
        <taxon>Cladocera</taxon>
        <taxon>Anomopoda</taxon>
        <taxon>Daphniidae</taxon>
        <taxon>Daphnia</taxon>
    </lineage>
</organism>
<dbReference type="Proteomes" id="UP000076858">
    <property type="component" value="Unassembled WGS sequence"/>
</dbReference>
<comment type="caution">
    <text evidence="1">The sequence shown here is derived from an EMBL/GenBank/DDBJ whole genome shotgun (WGS) entry which is preliminary data.</text>
</comment>
<keyword evidence="2" id="KW-1185">Reference proteome</keyword>
<name>A0A0P5W1T8_9CRUS</name>
<dbReference type="EMBL" id="LRGB01001739">
    <property type="protein sequence ID" value="KZS10699.1"/>
    <property type="molecule type" value="Genomic_DNA"/>
</dbReference>
<proteinExistence type="predicted"/>
<dbReference type="AlphaFoldDB" id="A0A0P5W1T8"/>
<reference evidence="1 2" key="1">
    <citation type="submission" date="2016-03" db="EMBL/GenBank/DDBJ databases">
        <title>EvidentialGene: Evidence-directed Construction of Genes on Genomes.</title>
        <authorList>
            <person name="Gilbert D.G."/>
            <person name="Choi J.-H."/>
            <person name="Mockaitis K."/>
            <person name="Colbourne J."/>
            <person name="Pfrender M."/>
        </authorList>
    </citation>
    <scope>NUCLEOTIDE SEQUENCE [LARGE SCALE GENOMIC DNA]</scope>
    <source>
        <strain evidence="1 2">Xinb3</strain>
        <tissue evidence="1">Complete organism</tissue>
    </source>
</reference>
<accession>A0A0P5W1T8</accession>
<gene>
    <name evidence="1" type="ORF">APZ42_024773</name>
</gene>
<protein>
    <submittedName>
        <fullName evidence="1">Uncharacterized protein</fullName>
    </submittedName>
</protein>
<sequence length="70" mass="8429">MHPCLCKSYELNSNGDPRSTYPTIRDREHFRRSVLNDVHHERQIFSSRNDYNAARKAIRINVRSKKSNRW</sequence>